<evidence type="ECO:0000256" key="1">
    <source>
        <dbReference type="SAM" id="MobiDB-lite"/>
    </source>
</evidence>
<protein>
    <submittedName>
        <fullName evidence="3">Glycosyl hydrolase family 18 protein</fullName>
    </submittedName>
</protein>
<reference evidence="3 4" key="1">
    <citation type="submission" date="2024-05" db="EMBL/GenBank/DDBJ databases">
        <authorList>
            <person name="Yi C."/>
        </authorList>
    </citation>
    <scope>NUCLEOTIDE SEQUENCE [LARGE SCALE GENOMIC DNA]</scope>
    <source>
        <strain evidence="3 4">XS13</strain>
    </source>
</reference>
<feature type="domain" description="GH18" evidence="2">
    <location>
        <begin position="67"/>
        <end position="331"/>
    </location>
</feature>
<keyword evidence="3" id="KW-0378">Hydrolase</keyword>
<dbReference type="RefSeq" id="WP_309816729.1">
    <property type="nucleotide sequence ID" value="NZ_JBDXMX010000005.1"/>
</dbReference>
<proteinExistence type="predicted"/>
<comment type="caution">
    <text evidence="3">The sequence shown here is derived from an EMBL/GenBank/DDBJ whole genome shotgun (WGS) entry which is preliminary data.</text>
</comment>
<feature type="region of interest" description="Disordered" evidence="1">
    <location>
        <begin position="353"/>
        <end position="377"/>
    </location>
</feature>
<sequence length="377" mass="41302">MITRRSFLYGVAWTAGVLRTAPHPEDHEVQGPRRHGDLRHQPVPAGYPYDQSIPEFRSNIMVPLPRRVVAGYWTSWGSPLRLTEIPTQYNTVFLFHATPVGGAPGTTGAVQWNAVGDGRGAATHFIEDLAEFRRNRTAILTVGGSRQHVDLSTWPRAQTFLDSIKRIHADLGGFDGLDWNTYEGEQQPNTDQMIWVSQQLKATYGHSFAITSPPAPWRPADVRHCKAMMDAGVLDLVSPQYYDGPGLADEAYIVESVNEWVAAMGDSSRVGVGVGVASAANYSTHAAVERAWKTLATRHPQLRGAFNWNLPTDEGMGWPFANYVGPLVMSLAPPDTMPPLIVPPIIPIFAPTPRHDNTETAEVSTSDVAEHPGVTGK</sequence>
<accession>A0ABV0IJR9</accession>
<feature type="compositionally biased region" description="Basic and acidic residues" evidence="1">
    <location>
        <begin position="22"/>
        <end position="40"/>
    </location>
</feature>
<dbReference type="PROSITE" id="PS51910">
    <property type="entry name" value="GH18_2"/>
    <property type="match status" value="1"/>
</dbReference>
<feature type="region of interest" description="Disordered" evidence="1">
    <location>
        <begin position="22"/>
        <end position="44"/>
    </location>
</feature>
<name>A0ABV0IJR9_9MICC</name>
<evidence type="ECO:0000313" key="3">
    <source>
        <dbReference type="EMBL" id="MEO9248371.1"/>
    </source>
</evidence>
<evidence type="ECO:0000259" key="2">
    <source>
        <dbReference type="PROSITE" id="PS51910"/>
    </source>
</evidence>
<keyword evidence="4" id="KW-1185">Reference proteome</keyword>
<organism evidence="3 4">
    <name type="scientific">Citricoccus nitrophenolicus</name>
    <dbReference type="NCBI Taxonomy" id="863575"/>
    <lineage>
        <taxon>Bacteria</taxon>
        <taxon>Bacillati</taxon>
        <taxon>Actinomycetota</taxon>
        <taxon>Actinomycetes</taxon>
        <taxon>Micrococcales</taxon>
        <taxon>Micrococcaceae</taxon>
        <taxon>Citricoccus</taxon>
    </lineage>
</organism>
<evidence type="ECO:0000313" key="4">
    <source>
        <dbReference type="Proteomes" id="UP001484097"/>
    </source>
</evidence>
<dbReference type="EMBL" id="JBDXMX010000005">
    <property type="protein sequence ID" value="MEO9248371.1"/>
    <property type="molecule type" value="Genomic_DNA"/>
</dbReference>
<dbReference type="SUPFAM" id="SSF51445">
    <property type="entry name" value="(Trans)glycosidases"/>
    <property type="match status" value="1"/>
</dbReference>
<gene>
    <name evidence="3" type="ORF">ABDK96_11825</name>
</gene>
<dbReference type="Gene3D" id="3.20.20.80">
    <property type="entry name" value="Glycosidases"/>
    <property type="match status" value="1"/>
</dbReference>
<dbReference type="GO" id="GO:0016787">
    <property type="term" value="F:hydrolase activity"/>
    <property type="evidence" value="ECO:0007669"/>
    <property type="project" value="UniProtKB-KW"/>
</dbReference>
<dbReference type="InterPro" id="IPR017853">
    <property type="entry name" value="GH"/>
</dbReference>
<dbReference type="InterPro" id="IPR001223">
    <property type="entry name" value="Glyco_hydro18_cat"/>
</dbReference>
<dbReference type="Proteomes" id="UP001484097">
    <property type="component" value="Unassembled WGS sequence"/>
</dbReference>